<dbReference type="InterPro" id="IPR008700">
    <property type="entry name" value="TypeIII_avirulence_cleave"/>
</dbReference>
<dbReference type="EMBL" id="JBCGBO010000024">
    <property type="protein sequence ID" value="KAK9183495.1"/>
    <property type="molecule type" value="Genomic_DNA"/>
</dbReference>
<comment type="caution">
    <text evidence="3">The sequence shown here is derived from an EMBL/GenBank/DDBJ whole genome shotgun (WGS) entry which is preliminary data.</text>
</comment>
<dbReference type="InterPro" id="IPR040387">
    <property type="entry name" value="RIN4/NOI4"/>
</dbReference>
<sequence>MVCYLLNTSEYESLSTWCLYFLEVITTDNGPIMPFSSPDDVTGVRTTKMFPRMDLLTQHVNMPRFGDWETNDDVPYTVVFDKARHKKKDVKRTPSNPQQSPNTFSDNHSPVQATLFQSETSSGAPNGREALRTNHVRSSSREDGYLRTNSDSVQHRDTVNPKVSTDSPLHRHGSLDSVGTPKRATRQNVRSDRRIEHSPLNANHQAKVPAQVSGMPSPAWERKGSTERGNNLASLTPGRSRLRPPDHSAAVPKFGEWDESDPTSADGFTHVFNKVREEKMNGTGNVSAAAFRKPYYKDQKQHENKTSESVSRRFKSNGNVKPAQLWGMPQSFANCNIARECIKNIFSAGIS</sequence>
<protein>
    <recommendedName>
        <fullName evidence="2">RIN4 pathogenic type III effector avirulence factor Avr cleavage site domain-containing protein</fullName>
    </recommendedName>
</protein>
<feature type="region of interest" description="Disordered" evidence="1">
    <location>
        <begin position="84"/>
        <end position="247"/>
    </location>
</feature>
<dbReference type="Pfam" id="PF05627">
    <property type="entry name" value="AvrRpt-cleavage"/>
    <property type="match status" value="2"/>
</dbReference>
<gene>
    <name evidence="3" type="ORF">WN944_026647</name>
</gene>
<reference evidence="3 4" key="1">
    <citation type="submission" date="2024-05" db="EMBL/GenBank/DDBJ databases">
        <title>Haplotype-resolved chromosome-level genome assembly of Huyou (Citrus changshanensis).</title>
        <authorList>
            <person name="Miao C."/>
            <person name="Chen W."/>
            <person name="Wu Y."/>
            <person name="Wang L."/>
            <person name="Zhao S."/>
            <person name="Grierson D."/>
            <person name="Xu C."/>
            <person name="Chen K."/>
        </authorList>
    </citation>
    <scope>NUCLEOTIDE SEQUENCE [LARGE SCALE GENOMIC DNA]</scope>
    <source>
        <strain evidence="3">01-14</strain>
        <tissue evidence="3">Leaf</tissue>
    </source>
</reference>
<organism evidence="3 4">
    <name type="scientific">Citrus x changshan-huyou</name>
    <dbReference type="NCBI Taxonomy" id="2935761"/>
    <lineage>
        <taxon>Eukaryota</taxon>
        <taxon>Viridiplantae</taxon>
        <taxon>Streptophyta</taxon>
        <taxon>Embryophyta</taxon>
        <taxon>Tracheophyta</taxon>
        <taxon>Spermatophyta</taxon>
        <taxon>Magnoliopsida</taxon>
        <taxon>eudicotyledons</taxon>
        <taxon>Gunneridae</taxon>
        <taxon>Pentapetalae</taxon>
        <taxon>rosids</taxon>
        <taxon>malvids</taxon>
        <taxon>Sapindales</taxon>
        <taxon>Rutaceae</taxon>
        <taxon>Aurantioideae</taxon>
        <taxon>Citrus</taxon>
    </lineage>
</organism>
<dbReference type="PANTHER" id="PTHR33159">
    <property type="entry name" value="RPM1-INTERACTING PROTEIN 4 (RIN4) FAMILY PROTEIN"/>
    <property type="match status" value="1"/>
</dbReference>
<feature type="domain" description="RIN4 pathogenic type III effector avirulence factor Avr cleavage site" evidence="2">
    <location>
        <begin position="63"/>
        <end position="88"/>
    </location>
</feature>
<dbReference type="GO" id="GO:0005886">
    <property type="term" value="C:plasma membrane"/>
    <property type="evidence" value="ECO:0007669"/>
    <property type="project" value="TreeGrafter"/>
</dbReference>
<evidence type="ECO:0000313" key="4">
    <source>
        <dbReference type="Proteomes" id="UP001428341"/>
    </source>
</evidence>
<feature type="compositionally biased region" description="Polar residues" evidence="1">
    <location>
        <begin position="93"/>
        <end position="124"/>
    </location>
</feature>
<dbReference type="PANTHER" id="PTHR33159:SF101">
    <property type="entry name" value="OS04G0379600 PROTEIN"/>
    <property type="match status" value="1"/>
</dbReference>
<proteinExistence type="predicted"/>
<feature type="domain" description="RIN4 pathogenic type III effector avirulence factor Avr cleavage site" evidence="2">
    <location>
        <begin position="247"/>
        <end position="280"/>
    </location>
</feature>
<accession>A0AAP0LYE9</accession>
<keyword evidence="4" id="KW-1185">Reference proteome</keyword>
<dbReference type="Proteomes" id="UP001428341">
    <property type="component" value="Unassembled WGS sequence"/>
</dbReference>
<evidence type="ECO:0000259" key="2">
    <source>
        <dbReference type="Pfam" id="PF05627"/>
    </source>
</evidence>
<dbReference type="AlphaFoldDB" id="A0AAP0LYE9"/>
<evidence type="ECO:0000313" key="3">
    <source>
        <dbReference type="EMBL" id="KAK9183495.1"/>
    </source>
</evidence>
<evidence type="ECO:0000256" key="1">
    <source>
        <dbReference type="SAM" id="MobiDB-lite"/>
    </source>
</evidence>
<name>A0AAP0LYE9_9ROSI</name>